<accession>A0A1T5IER8</accession>
<gene>
    <name evidence="6" type="ORF">SAMN04324258_0426</name>
</gene>
<reference evidence="6 7" key="1">
    <citation type="submission" date="2017-02" db="EMBL/GenBank/DDBJ databases">
        <authorList>
            <person name="Peterson S.W."/>
        </authorList>
    </citation>
    <scope>NUCLEOTIDE SEQUENCE [LARGE SCALE GENOMIC DNA]</scope>
    <source>
        <strain evidence="6 7">DSM 21481</strain>
    </source>
</reference>
<evidence type="ECO:0000313" key="7">
    <source>
        <dbReference type="Proteomes" id="UP000189777"/>
    </source>
</evidence>
<evidence type="ECO:0000256" key="3">
    <source>
        <dbReference type="ARBA" id="ARBA00022679"/>
    </source>
</evidence>
<dbReference type="OrthoDB" id="9801573at2"/>
<name>A0A1T5IER8_9MICO</name>
<dbReference type="GO" id="GO:0016757">
    <property type="term" value="F:glycosyltransferase activity"/>
    <property type="evidence" value="ECO:0007669"/>
    <property type="project" value="UniProtKB-KW"/>
</dbReference>
<evidence type="ECO:0000256" key="2">
    <source>
        <dbReference type="ARBA" id="ARBA00022676"/>
    </source>
</evidence>
<proteinExistence type="predicted"/>
<dbReference type="InterPro" id="IPR028098">
    <property type="entry name" value="Glyco_trans_4-like_N"/>
</dbReference>
<organism evidence="6 7">
    <name type="scientific">Krasilnikoviella flava</name>
    <dbReference type="NCBI Taxonomy" id="526729"/>
    <lineage>
        <taxon>Bacteria</taxon>
        <taxon>Bacillati</taxon>
        <taxon>Actinomycetota</taxon>
        <taxon>Actinomycetes</taxon>
        <taxon>Micrococcales</taxon>
        <taxon>Promicromonosporaceae</taxon>
        <taxon>Krasilnikoviella</taxon>
    </lineage>
</organism>
<feature type="domain" description="Glycosyl transferase family 1" evidence="4">
    <location>
        <begin position="210"/>
        <end position="340"/>
    </location>
</feature>
<dbReference type="Gene3D" id="3.40.50.2000">
    <property type="entry name" value="Glycogen Phosphorylase B"/>
    <property type="match status" value="2"/>
</dbReference>
<dbReference type="Proteomes" id="UP000189777">
    <property type="component" value="Unassembled WGS sequence"/>
</dbReference>
<dbReference type="GO" id="GO:1901137">
    <property type="term" value="P:carbohydrate derivative biosynthetic process"/>
    <property type="evidence" value="ECO:0007669"/>
    <property type="project" value="UniProtKB-ARBA"/>
</dbReference>
<dbReference type="RefSeq" id="WP_079570293.1">
    <property type="nucleotide sequence ID" value="NZ_FUZQ01000001.1"/>
</dbReference>
<evidence type="ECO:0000313" key="6">
    <source>
        <dbReference type="EMBL" id="SKC37605.1"/>
    </source>
</evidence>
<feature type="domain" description="Glycosyltransferase subfamily 4-like N-terminal" evidence="5">
    <location>
        <begin position="16"/>
        <end position="190"/>
    </location>
</feature>
<keyword evidence="2" id="KW-0328">Glycosyltransferase</keyword>
<dbReference type="SUPFAM" id="SSF53756">
    <property type="entry name" value="UDP-Glycosyltransferase/glycogen phosphorylase"/>
    <property type="match status" value="1"/>
</dbReference>
<keyword evidence="3 6" id="KW-0808">Transferase</keyword>
<keyword evidence="7" id="KW-1185">Reference proteome</keyword>
<evidence type="ECO:0000259" key="5">
    <source>
        <dbReference type="Pfam" id="PF13439"/>
    </source>
</evidence>
<protein>
    <recommendedName>
        <fullName evidence="1">D-inositol 3-phosphate glycosyltransferase</fullName>
    </recommendedName>
</protein>
<sequence length="385" mass="41237">MGPTVALAHDYLTQRGGAERVALTMAQAFPSAPLYTTLYHPDGTFPEFAEVDVRPSRLDRVGPLRRNHRLALPLLRGAVESQPVDADVLLASSSGWAHRYRGARRTVVYCYAPARWLYQRDRYLSGASGRTWKDLWRTGLAGSALDLLGPGLRRSDADAAARADVYLAVSTVARRAVQEVYGIEAEVVPPPPAMDPDGPAAAVPGLAPGYLLCVARLLPYKNVDVVVAAARRLRLPLVVVGVGPDRERLERLAGNGVRFVGKVDDAQLRWLYAHASLLVATSYEDYGLTPLEAAAFGVPAVTLGTGGYLDTVVDGVTGLYVESPEAAPVAEGIEAALARSWDQEAIGVHVKGFSRDAFVARLQAVVAQEVAVAGVSGTHREIEGR</sequence>
<dbReference type="EMBL" id="FUZQ01000001">
    <property type="protein sequence ID" value="SKC37605.1"/>
    <property type="molecule type" value="Genomic_DNA"/>
</dbReference>
<evidence type="ECO:0000256" key="1">
    <source>
        <dbReference type="ARBA" id="ARBA00021292"/>
    </source>
</evidence>
<dbReference type="STRING" id="526729.SAMN04324258_0426"/>
<dbReference type="Pfam" id="PF13439">
    <property type="entry name" value="Glyco_transf_4"/>
    <property type="match status" value="1"/>
</dbReference>
<dbReference type="InterPro" id="IPR001296">
    <property type="entry name" value="Glyco_trans_1"/>
</dbReference>
<dbReference type="PANTHER" id="PTHR45947:SF3">
    <property type="entry name" value="SULFOQUINOVOSYL TRANSFERASE SQD2"/>
    <property type="match status" value="1"/>
</dbReference>
<dbReference type="AlphaFoldDB" id="A0A1T5IER8"/>
<dbReference type="PANTHER" id="PTHR45947">
    <property type="entry name" value="SULFOQUINOVOSYL TRANSFERASE SQD2"/>
    <property type="match status" value="1"/>
</dbReference>
<evidence type="ECO:0000259" key="4">
    <source>
        <dbReference type="Pfam" id="PF00534"/>
    </source>
</evidence>
<dbReference type="InterPro" id="IPR050194">
    <property type="entry name" value="Glycosyltransferase_grp1"/>
</dbReference>
<dbReference type="Pfam" id="PF00534">
    <property type="entry name" value="Glycos_transf_1"/>
    <property type="match status" value="1"/>
</dbReference>